<organism evidence="1">
    <name type="scientific">Anguilla anguilla</name>
    <name type="common">European freshwater eel</name>
    <name type="synonym">Muraena anguilla</name>
    <dbReference type="NCBI Taxonomy" id="7936"/>
    <lineage>
        <taxon>Eukaryota</taxon>
        <taxon>Metazoa</taxon>
        <taxon>Chordata</taxon>
        <taxon>Craniata</taxon>
        <taxon>Vertebrata</taxon>
        <taxon>Euteleostomi</taxon>
        <taxon>Actinopterygii</taxon>
        <taxon>Neopterygii</taxon>
        <taxon>Teleostei</taxon>
        <taxon>Anguilliformes</taxon>
        <taxon>Anguillidae</taxon>
        <taxon>Anguilla</taxon>
    </lineage>
</organism>
<reference evidence="1" key="1">
    <citation type="submission" date="2014-11" db="EMBL/GenBank/DDBJ databases">
        <authorList>
            <person name="Amaro Gonzalez C."/>
        </authorList>
    </citation>
    <scope>NUCLEOTIDE SEQUENCE</scope>
</reference>
<evidence type="ECO:0000313" key="1">
    <source>
        <dbReference type="EMBL" id="JAH02705.1"/>
    </source>
</evidence>
<reference evidence="1" key="2">
    <citation type="journal article" date="2015" name="Fish Shellfish Immunol.">
        <title>Early steps in the European eel (Anguilla anguilla)-Vibrio vulnificus interaction in the gills: Role of the RtxA13 toxin.</title>
        <authorList>
            <person name="Callol A."/>
            <person name="Pajuelo D."/>
            <person name="Ebbesson L."/>
            <person name="Teles M."/>
            <person name="MacKenzie S."/>
            <person name="Amaro C."/>
        </authorList>
    </citation>
    <scope>NUCLEOTIDE SEQUENCE</scope>
</reference>
<dbReference type="EMBL" id="GBXM01105872">
    <property type="protein sequence ID" value="JAH02705.1"/>
    <property type="molecule type" value="Transcribed_RNA"/>
</dbReference>
<name>A0A0E9PF40_ANGAN</name>
<protein>
    <submittedName>
        <fullName evidence="1">Uncharacterized protein</fullName>
    </submittedName>
</protein>
<accession>A0A0E9PF40</accession>
<sequence length="83" mass="9908">METKYMLKKSETWYLLYRRLYSPQYFQVTEGWTILQKWQAHVIRPSDQISKGLFPWSLLYVLGSLHASFTIQTESIRPALVTH</sequence>
<dbReference type="AlphaFoldDB" id="A0A0E9PF40"/>
<proteinExistence type="predicted"/>